<evidence type="ECO:0000259" key="1">
    <source>
        <dbReference type="Pfam" id="PF09848"/>
    </source>
</evidence>
<evidence type="ECO:0000313" key="3">
    <source>
        <dbReference type="Proteomes" id="UP000284841"/>
    </source>
</evidence>
<sequence length="561" mass="65411">MAVIESVEFNNRTPDKLNELKYGKNWPVVYILNNDKEAYIGETINAVIRSSQHLKTKERKKLKHLNLISDDDFNRSVILDLEAFLINYMSADGKYKLQNSNMGVHLHDYYERDKYEKTFDGIWRQLRERQLIANSIHYIENTDTFKYSPYKALNLDQYRVVDAIIQDLVDIKNTNKMFTTIIDGGAGTGKTVLAIYLMKLLSEAGDDIVVMDTEIDPGLHYIAHNLSKLESMKIGLVVPMQSLRYTIKKVFGSIKGLKRNMVLSPYDVVKTEEPYDLLIVDEAHRLQQRKALSNYTTFDKNNEKLGFDQNGTQLDWILKCSKNQIFFYDSMQSVKPSDVKRQRFYQMKEQENTNVYCLMSQFRCRGGNSYIKYIKELLSDHPPRTAKTIENYEFRLFEDVNDMVNAIRSKDEEHGLCRVVAGYSWKWLSKKTKDRNDIFIDGYAYMWNSVNKDWVNSENAINEIGCIHTVQGYDLNYAGVILGNEIKYDPQTKSISIDKKNYFDLQGKTSLEDEGALKSYIINIYLTLLTRGIKGTYVYACDENLRNYLKKFIPLYQHYNL</sequence>
<organism evidence="2 3">
    <name type="scientific">Emergencia timonensis</name>
    <dbReference type="NCBI Taxonomy" id="1776384"/>
    <lineage>
        <taxon>Bacteria</taxon>
        <taxon>Bacillati</taxon>
        <taxon>Bacillota</taxon>
        <taxon>Clostridia</taxon>
        <taxon>Peptostreptococcales</taxon>
        <taxon>Anaerovoracaceae</taxon>
        <taxon>Emergencia</taxon>
    </lineage>
</organism>
<evidence type="ECO:0000313" key="2">
    <source>
        <dbReference type="EMBL" id="RHJ86162.1"/>
    </source>
</evidence>
<keyword evidence="3" id="KW-1185">Reference proteome</keyword>
<dbReference type="AlphaFoldDB" id="A0A415DZB7"/>
<reference evidence="2 3" key="1">
    <citation type="submission" date="2018-08" db="EMBL/GenBank/DDBJ databases">
        <title>A genome reference for cultivated species of the human gut microbiota.</title>
        <authorList>
            <person name="Zou Y."/>
            <person name="Xue W."/>
            <person name="Luo G."/>
        </authorList>
    </citation>
    <scope>NUCLEOTIDE SEQUENCE [LARGE SCALE GENOMIC DNA]</scope>
    <source>
        <strain evidence="2 3">AM07-24</strain>
    </source>
</reference>
<comment type="caution">
    <text evidence="2">The sequence shown here is derived from an EMBL/GenBank/DDBJ whole genome shotgun (WGS) entry which is preliminary data.</text>
</comment>
<dbReference type="SUPFAM" id="SSF52540">
    <property type="entry name" value="P-loop containing nucleoside triphosphate hydrolases"/>
    <property type="match status" value="1"/>
</dbReference>
<dbReference type="Gene3D" id="3.40.50.300">
    <property type="entry name" value="P-loop containing nucleotide triphosphate hydrolases"/>
    <property type="match status" value="1"/>
</dbReference>
<dbReference type="Proteomes" id="UP000284841">
    <property type="component" value="Unassembled WGS sequence"/>
</dbReference>
<dbReference type="Pfam" id="PF09848">
    <property type="entry name" value="SLFN-g3_helicase"/>
    <property type="match status" value="1"/>
</dbReference>
<feature type="domain" description="Schlafen group 3-like DNA/RNA helicase" evidence="1">
    <location>
        <begin position="180"/>
        <end position="542"/>
    </location>
</feature>
<accession>A0A415DZB7</accession>
<name>A0A415DZB7_9FIRM</name>
<dbReference type="CDD" id="cd10439">
    <property type="entry name" value="GIY-YIG_COG3410"/>
    <property type="match status" value="1"/>
</dbReference>
<dbReference type="InterPro" id="IPR018647">
    <property type="entry name" value="SLFN_3-like_DNA/RNA_helicase"/>
</dbReference>
<protein>
    <submittedName>
        <fullName evidence="2">DUF2075 domain-containing protein</fullName>
    </submittedName>
</protein>
<dbReference type="OrthoDB" id="3193269at2"/>
<dbReference type="InterPro" id="IPR027417">
    <property type="entry name" value="P-loop_NTPase"/>
</dbReference>
<dbReference type="EMBL" id="QRMS01000004">
    <property type="protein sequence ID" value="RHJ86162.1"/>
    <property type="molecule type" value="Genomic_DNA"/>
</dbReference>
<dbReference type="RefSeq" id="WP_118336237.1">
    <property type="nucleotide sequence ID" value="NZ_CAJKFF010000019.1"/>
</dbReference>
<proteinExistence type="predicted"/>
<gene>
    <name evidence="2" type="ORF">DW099_15115</name>
</gene>